<evidence type="ECO:0000256" key="2">
    <source>
        <dbReference type="SAM" id="MobiDB-lite"/>
    </source>
</evidence>
<name>A0AA37QJ81_9BACT</name>
<evidence type="ECO:0000313" key="5">
    <source>
        <dbReference type="Proteomes" id="UP001161325"/>
    </source>
</evidence>
<dbReference type="PANTHER" id="PTHR47814">
    <property type="entry name" value="PEPTIDYL-TRNA HYDROLASE ARFB"/>
    <property type="match status" value="1"/>
</dbReference>
<dbReference type="GO" id="GO:0004045">
    <property type="term" value="F:peptidyl-tRNA hydrolase activity"/>
    <property type="evidence" value="ECO:0007669"/>
    <property type="project" value="TreeGrafter"/>
</dbReference>
<feature type="region of interest" description="Disordered" evidence="2">
    <location>
        <begin position="118"/>
        <end position="153"/>
    </location>
</feature>
<dbReference type="EMBL" id="BRXS01000007">
    <property type="protein sequence ID" value="GLC27888.1"/>
    <property type="molecule type" value="Genomic_DNA"/>
</dbReference>
<dbReference type="RefSeq" id="WP_284352317.1">
    <property type="nucleotide sequence ID" value="NZ_BRXS01000007.1"/>
</dbReference>
<dbReference type="InterPro" id="IPR000352">
    <property type="entry name" value="Pep_chain_release_fac_I"/>
</dbReference>
<proteinExistence type="inferred from homology"/>
<dbReference type="GO" id="GO:0072344">
    <property type="term" value="P:rescue of stalled ribosome"/>
    <property type="evidence" value="ECO:0007669"/>
    <property type="project" value="TreeGrafter"/>
</dbReference>
<dbReference type="NCBIfam" id="NF006718">
    <property type="entry name" value="PRK09256.1"/>
    <property type="match status" value="1"/>
</dbReference>
<dbReference type="Gene3D" id="3.30.160.20">
    <property type="match status" value="1"/>
</dbReference>
<feature type="compositionally biased region" description="Basic residues" evidence="2">
    <location>
        <begin position="118"/>
        <end position="131"/>
    </location>
</feature>
<dbReference type="AlphaFoldDB" id="A0AA37QJ81"/>
<feature type="compositionally biased region" description="Basic residues" evidence="2">
    <location>
        <begin position="140"/>
        <end position="153"/>
    </location>
</feature>
<dbReference type="SUPFAM" id="SSF75620">
    <property type="entry name" value="Release factor"/>
    <property type="match status" value="1"/>
</dbReference>
<dbReference type="GO" id="GO:0003747">
    <property type="term" value="F:translation release factor activity"/>
    <property type="evidence" value="ECO:0007669"/>
    <property type="project" value="InterPro"/>
</dbReference>
<keyword evidence="4" id="KW-0378">Hydrolase</keyword>
<reference evidence="4" key="1">
    <citation type="submission" date="2022-08" db="EMBL/GenBank/DDBJ databases">
        <title>Draft genome sequencing of Roseisolibacter agri AW1220.</title>
        <authorList>
            <person name="Tobiishi Y."/>
            <person name="Tonouchi A."/>
        </authorList>
    </citation>
    <scope>NUCLEOTIDE SEQUENCE</scope>
    <source>
        <strain evidence="4">AW1220</strain>
    </source>
</reference>
<gene>
    <name evidence="4" type="ORF">rosag_44010</name>
</gene>
<evidence type="ECO:0000259" key="3">
    <source>
        <dbReference type="Pfam" id="PF00472"/>
    </source>
</evidence>
<dbReference type="GO" id="GO:0043022">
    <property type="term" value="F:ribosome binding"/>
    <property type="evidence" value="ECO:0007669"/>
    <property type="project" value="TreeGrafter"/>
</dbReference>
<organism evidence="4 5">
    <name type="scientific">Roseisolibacter agri</name>
    <dbReference type="NCBI Taxonomy" id="2014610"/>
    <lineage>
        <taxon>Bacteria</taxon>
        <taxon>Pseudomonadati</taxon>
        <taxon>Gemmatimonadota</taxon>
        <taxon>Gemmatimonadia</taxon>
        <taxon>Gemmatimonadales</taxon>
        <taxon>Gemmatimonadaceae</taxon>
        <taxon>Roseisolibacter</taxon>
    </lineage>
</organism>
<sequence length="153" mass="16918">MSAPVPPTLEEGDDVLIVSPALAIPRAELDAKATRAGGPGGQHVNTSSTRIELRWNVRTSRAPSDAQRERLLERLASRLDADGNIRVVASEHRSQRQNRDAAEGRLANLVRAALVVPKVRRATKPSRAAKAKRLDEKKKHSDKKRERRRGVDD</sequence>
<dbReference type="Proteomes" id="UP001161325">
    <property type="component" value="Unassembled WGS sequence"/>
</dbReference>
<protein>
    <submittedName>
        <fullName evidence="4">Aminoacyl-tRNA hydrolase</fullName>
    </submittedName>
</protein>
<comment type="caution">
    <text evidence="4">The sequence shown here is derived from an EMBL/GenBank/DDBJ whole genome shotgun (WGS) entry which is preliminary data.</text>
</comment>
<evidence type="ECO:0000256" key="1">
    <source>
        <dbReference type="ARBA" id="ARBA00010835"/>
    </source>
</evidence>
<dbReference type="Pfam" id="PF00472">
    <property type="entry name" value="RF-1"/>
    <property type="match status" value="1"/>
</dbReference>
<comment type="similarity">
    <text evidence="1">Belongs to the prokaryotic/mitochondrial release factor family.</text>
</comment>
<accession>A0AA37QJ81</accession>
<keyword evidence="5" id="KW-1185">Reference proteome</keyword>
<feature type="domain" description="Prokaryotic-type class I peptide chain release factors" evidence="3">
    <location>
        <begin position="22"/>
        <end position="145"/>
    </location>
</feature>
<evidence type="ECO:0000313" key="4">
    <source>
        <dbReference type="EMBL" id="GLC27888.1"/>
    </source>
</evidence>
<dbReference type="PANTHER" id="PTHR47814:SF1">
    <property type="entry name" value="PEPTIDYL-TRNA HYDROLASE ARFB"/>
    <property type="match status" value="1"/>
</dbReference>
<dbReference type="InterPro" id="IPR045853">
    <property type="entry name" value="Pep_chain_release_fac_I_sf"/>
</dbReference>